<reference evidence="2" key="1">
    <citation type="submission" date="2021-02" db="EMBL/GenBank/DDBJ databases">
        <authorList>
            <person name="Nowell W R."/>
        </authorList>
    </citation>
    <scope>NUCLEOTIDE SEQUENCE</scope>
</reference>
<evidence type="ECO:0000256" key="1">
    <source>
        <dbReference type="SAM" id="Phobius"/>
    </source>
</evidence>
<dbReference type="AlphaFoldDB" id="A0A813VH16"/>
<keyword evidence="1" id="KW-1133">Transmembrane helix</keyword>
<proteinExistence type="predicted"/>
<comment type="caution">
    <text evidence="2">The sequence shown here is derived from an EMBL/GenBank/DDBJ whole genome shotgun (WGS) entry which is preliminary data.</text>
</comment>
<dbReference type="Proteomes" id="UP000663845">
    <property type="component" value="Unassembled WGS sequence"/>
</dbReference>
<protein>
    <submittedName>
        <fullName evidence="2">Uncharacterized protein</fullName>
    </submittedName>
</protein>
<name>A0A813VH16_9BILA</name>
<evidence type="ECO:0000313" key="2">
    <source>
        <dbReference type="EMBL" id="CAF0842935.1"/>
    </source>
</evidence>
<feature type="transmembrane region" description="Helical" evidence="1">
    <location>
        <begin position="34"/>
        <end position="58"/>
    </location>
</feature>
<evidence type="ECO:0000313" key="3">
    <source>
        <dbReference type="EMBL" id="CAF3749272.1"/>
    </source>
</evidence>
<dbReference type="EMBL" id="CAJOAZ010001010">
    <property type="protein sequence ID" value="CAF3749272.1"/>
    <property type="molecule type" value="Genomic_DNA"/>
</dbReference>
<organism evidence="2 4">
    <name type="scientific">Adineta steineri</name>
    <dbReference type="NCBI Taxonomy" id="433720"/>
    <lineage>
        <taxon>Eukaryota</taxon>
        <taxon>Metazoa</taxon>
        <taxon>Spiralia</taxon>
        <taxon>Gnathifera</taxon>
        <taxon>Rotifera</taxon>
        <taxon>Eurotatoria</taxon>
        <taxon>Bdelloidea</taxon>
        <taxon>Adinetida</taxon>
        <taxon>Adinetidae</taxon>
        <taxon>Adineta</taxon>
    </lineage>
</organism>
<evidence type="ECO:0000313" key="4">
    <source>
        <dbReference type="Proteomes" id="UP000663845"/>
    </source>
</evidence>
<keyword evidence="1" id="KW-0472">Membrane</keyword>
<keyword evidence="1" id="KW-0812">Transmembrane</keyword>
<accession>A0A813VH16</accession>
<gene>
    <name evidence="2" type="ORF">JYZ213_LOCUS7463</name>
    <name evidence="3" type="ORF">OXD698_LOCUS15355</name>
</gene>
<dbReference type="Proteomes" id="UP000663844">
    <property type="component" value="Unassembled WGS sequence"/>
</dbReference>
<dbReference type="EMBL" id="CAJNOG010000049">
    <property type="protein sequence ID" value="CAF0842935.1"/>
    <property type="molecule type" value="Genomic_DNA"/>
</dbReference>
<sequence length="252" mass="28786">MNLVTDEKHGKIIDVGSFQHFMIMKEKLEKKMKWLIIFQVCSTIIILLLISMLCFVNYPVIKKQFFVTNITNITNNDLQQNENITTLYALDPEARTFCFHDGKYGHTITNGAVYNRCSDIDFNSYYNGNFTVGIEGSRVGTIIDLGSSEDLKEKYKYSETVGNGQGFASIHRKNNTIFILKGNAYNNTFQVMDESSTLFQESSTASSSVILGHLYLVRITDHSNAAFERIIKMLVIAYRPNELVTIRWELLI</sequence>